<dbReference type="Proteomes" id="UP000259610">
    <property type="component" value="Unassembled WGS sequence"/>
</dbReference>
<feature type="non-terminal residue" evidence="1">
    <location>
        <position position="809"/>
    </location>
</feature>
<dbReference type="EMBL" id="DMAN01000018">
    <property type="protein sequence ID" value="HAE25677.1"/>
    <property type="molecule type" value="Genomic_DNA"/>
</dbReference>
<comment type="caution">
    <text evidence="1">The sequence shown here is derived from an EMBL/GenBank/DDBJ whole genome shotgun (WGS) entry which is preliminary data.</text>
</comment>
<sequence>MTQIVRWFLDIILDNETLRWSSHGQPLALGGQAYTGLGTRWKTPESLKRTASLKSEKLELEFDAARQTVNADPIGHLLDQKWRRRQIRLRRVKWNAGEAPDAGTVLSDVRGRIRNLPNELQAGKPASLTMEIESGALAYLERRAEFRTPASQKRVFPDDKGFDLIAKLEGKTIAWNRKHKKAGKVQRKLQDKYEPAPRELALGRFATSGSFVAAFANGQQDKYLQEIYAIADHRISQLDKVWINGYLVRDTPLIHGARTLVYLEGNSEQRCWVTFYDGRPDQVADPYLVANEPSWTADHRLRGVAYVIFEHLWDSDLPEDFNYRVGGLGAPLYDRRLDSTAGGAGTHRWDDPSTWTFSRNAMVAADHYRSGMRVVAGSDAMWFGVGEVADAVPYSEFASIADHCADDVDLKAGGTEKRYEVNGILSSDASHDKILQKFADQMAAQPIDQGGRIAFRLPIVRTPVVTLTDDDLARNSKSKIDPGGRIDDMINTVNVQFTNPANDYKKDDAPAVQNAAYVDDDNGEISDSLDLDLENSSERGQRIGWLKIEDSRRILQQEETYTKAGKDIEPGDWFERQSNWRGFPEGKMFIADDVEKFIDGSVEVKATEVYPDQLVWVAETAVDQPDVPAVPPSGLSDIPVPVITVEPVAIVAGDATLPAVRLTHAAWQDFYGDEIICELGFSNGQSGASLGIGGQSQFARVPGDRETVDAFLGLPPSTAWAIRFRTRQGARHSDWSDFQEFYSTSIYRVGDVSTVGGRTAEEVINGIDSNAASIARETLLRATWSAANEALLWIGGETIGSVAQQALEA</sequence>
<evidence type="ECO:0000313" key="1">
    <source>
        <dbReference type="EMBL" id="HAE25677.1"/>
    </source>
</evidence>
<protein>
    <submittedName>
        <fullName evidence="1">Uncharacterized protein</fullName>
    </submittedName>
</protein>
<proteinExistence type="predicted"/>
<reference evidence="1 2" key="1">
    <citation type="journal article" date="2018" name="Nat. Biotechnol.">
        <title>A standardized bacterial taxonomy based on genome phylogeny substantially revises the tree of life.</title>
        <authorList>
            <person name="Parks D.H."/>
            <person name="Chuvochina M."/>
            <person name="Waite D.W."/>
            <person name="Rinke C."/>
            <person name="Skarshewski A."/>
            <person name="Chaumeil P.A."/>
            <person name="Hugenholtz P."/>
        </authorList>
    </citation>
    <scope>NUCLEOTIDE SEQUENCE [LARGE SCALE GENOMIC DNA]</scope>
    <source>
        <strain evidence="1">UBA8733</strain>
    </source>
</reference>
<dbReference type="AlphaFoldDB" id="A0A3B9GTA7"/>
<evidence type="ECO:0000313" key="2">
    <source>
        <dbReference type="Proteomes" id="UP000259610"/>
    </source>
</evidence>
<accession>A0A3B9GTA7</accession>
<organism evidence="1 2">
    <name type="scientific">Hyphomonas adhaerens</name>
    <dbReference type="NCBI Taxonomy" id="81029"/>
    <lineage>
        <taxon>Bacteria</taxon>
        <taxon>Pseudomonadati</taxon>
        <taxon>Pseudomonadota</taxon>
        <taxon>Alphaproteobacteria</taxon>
        <taxon>Hyphomonadales</taxon>
        <taxon>Hyphomonadaceae</taxon>
        <taxon>Hyphomonas</taxon>
    </lineage>
</organism>
<gene>
    <name evidence="1" type="ORF">DCG58_00830</name>
</gene>
<name>A0A3B9GTA7_9PROT</name>